<dbReference type="Proteomes" id="UP000034164">
    <property type="component" value="Unassembled WGS sequence"/>
</dbReference>
<evidence type="ECO:0000256" key="1">
    <source>
        <dbReference type="SAM" id="MobiDB-lite"/>
    </source>
</evidence>
<gene>
    <name evidence="2" type="ORF">EMCG_04598</name>
</gene>
<feature type="compositionally biased region" description="Basic residues" evidence="1">
    <location>
        <begin position="194"/>
        <end position="206"/>
    </location>
</feature>
<dbReference type="EMBL" id="LCZI01001477">
    <property type="protein sequence ID" value="KKZ60749.1"/>
    <property type="molecule type" value="Genomic_DNA"/>
</dbReference>
<protein>
    <submittedName>
        <fullName evidence="2">Uncharacterized protein</fullName>
    </submittedName>
</protein>
<feature type="region of interest" description="Disordered" evidence="1">
    <location>
        <begin position="187"/>
        <end position="218"/>
    </location>
</feature>
<sequence>MNVLWSGLLGTRIVNLARGGILANGEECFLQLKVLLLLRRGLRLYSCPQVCQSLTSYNGKTTILHTMRMEEMMYLTPLALLLHNVSPDTRFIPILRKKNPVQTGGGRFPLNSWTKSRTTAASFRRRQIACPPQSLIVDRLLFSGRIPPSKAILRGPTLPSVSHGKALKAMGTRSEYLPLSTSHINAQNQWMSRSRSRSSSSRHQRKRDLPTRSSTDYL</sequence>
<proteinExistence type="predicted"/>
<name>A0A0G2IYN8_9EURO</name>
<organism evidence="2 3">
    <name type="scientific">[Emmonsia] crescens</name>
    <dbReference type="NCBI Taxonomy" id="73230"/>
    <lineage>
        <taxon>Eukaryota</taxon>
        <taxon>Fungi</taxon>
        <taxon>Dikarya</taxon>
        <taxon>Ascomycota</taxon>
        <taxon>Pezizomycotina</taxon>
        <taxon>Eurotiomycetes</taxon>
        <taxon>Eurotiomycetidae</taxon>
        <taxon>Onygenales</taxon>
        <taxon>Ajellomycetaceae</taxon>
        <taxon>Emergomyces</taxon>
    </lineage>
</organism>
<comment type="caution">
    <text evidence="2">The sequence shown here is derived from an EMBL/GenBank/DDBJ whole genome shotgun (WGS) entry which is preliminary data.</text>
</comment>
<reference evidence="3" key="1">
    <citation type="journal article" date="2015" name="PLoS Genet.">
        <title>The dynamic genome and transcriptome of the human fungal pathogen Blastomyces and close relative Emmonsia.</title>
        <authorList>
            <person name="Munoz J.F."/>
            <person name="Gauthier G.M."/>
            <person name="Desjardins C.A."/>
            <person name="Gallo J.E."/>
            <person name="Holder J."/>
            <person name="Sullivan T.D."/>
            <person name="Marty A.J."/>
            <person name="Carmen J.C."/>
            <person name="Chen Z."/>
            <person name="Ding L."/>
            <person name="Gujja S."/>
            <person name="Magrini V."/>
            <person name="Misas E."/>
            <person name="Mitreva M."/>
            <person name="Priest M."/>
            <person name="Saif S."/>
            <person name="Whiston E.A."/>
            <person name="Young S."/>
            <person name="Zeng Q."/>
            <person name="Goldman W.E."/>
            <person name="Mardis E.R."/>
            <person name="Taylor J.W."/>
            <person name="McEwen J.G."/>
            <person name="Clay O.K."/>
            <person name="Klein B.S."/>
            <person name="Cuomo C.A."/>
        </authorList>
    </citation>
    <scope>NUCLEOTIDE SEQUENCE [LARGE SCALE GENOMIC DNA]</scope>
    <source>
        <strain evidence="3">UAMH 3008</strain>
    </source>
</reference>
<dbReference type="VEuPathDB" id="FungiDB:EMCG_04598"/>
<accession>A0A0G2IYN8</accession>
<evidence type="ECO:0000313" key="2">
    <source>
        <dbReference type="EMBL" id="KKZ60749.1"/>
    </source>
</evidence>
<dbReference type="AlphaFoldDB" id="A0A0G2IYN8"/>
<evidence type="ECO:0000313" key="3">
    <source>
        <dbReference type="Proteomes" id="UP000034164"/>
    </source>
</evidence>